<comment type="caution">
    <text evidence="1">The sequence shown here is derived from an EMBL/GenBank/DDBJ whole genome shotgun (WGS) entry which is preliminary data.</text>
</comment>
<protein>
    <submittedName>
        <fullName evidence="1">Uncharacterized protein</fullName>
    </submittedName>
</protein>
<dbReference type="AlphaFoldDB" id="A0AAE1K0B3"/>
<sequence>MKEIYQMKQQHAHAAKTLNLICENVKSLNENTKSMIEDALFAAAKTDKVEFLLEVTKANPEILLTGSFELFFDAVRHRRTTIFNLLRGFSFKHLVTSIETDDNEIKLLHLTASLAPSSYLNQISVAALQMQRKLQWFKATESMVDIAVMNLQNKMNLLKSQKQPLDHFKDNHRKLRKEGGDG</sequence>
<gene>
    <name evidence="1" type="ORF">QN277_003904</name>
</gene>
<proteinExistence type="predicted"/>
<dbReference type="Proteomes" id="UP001293593">
    <property type="component" value="Unassembled WGS sequence"/>
</dbReference>
<reference evidence="1" key="1">
    <citation type="submission" date="2023-10" db="EMBL/GenBank/DDBJ databases">
        <title>Chromosome-level genome of the transformable northern wattle, Acacia crassicarpa.</title>
        <authorList>
            <person name="Massaro I."/>
            <person name="Sinha N.R."/>
            <person name="Poethig S."/>
            <person name="Leichty A.R."/>
        </authorList>
    </citation>
    <scope>NUCLEOTIDE SEQUENCE</scope>
    <source>
        <strain evidence="1">Acra3RX</strain>
        <tissue evidence="1">Leaf</tissue>
    </source>
</reference>
<organism evidence="1 2">
    <name type="scientific">Acacia crassicarpa</name>
    <name type="common">northern wattle</name>
    <dbReference type="NCBI Taxonomy" id="499986"/>
    <lineage>
        <taxon>Eukaryota</taxon>
        <taxon>Viridiplantae</taxon>
        <taxon>Streptophyta</taxon>
        <taxon>Embryophyta</taxon>
        <taxon>Tracheophyta</taxon>
        <taxon>Spermatophyta</taxon>
        <taxon>Magnoliopsida</taxon>
        <taxon>eudicotyledons</taxon>
        <taxon>Gunneridae</taxon>
        <taxon>Pentapetalae</taxon>
        <taxon>rosids</taxon>
        <taxon>fabids</taxon>
        <taxon>Fabales</taxon>
        <taxon>Fabaceae</taxon>
        <taxon>Caesalpinioideae</taxon>
        <taxon>mimosoid clade</taxon>
        <taxon>Acacieae</taxon>
        <taxon>Acacia</taxon>
    </lineage>
</organism>
<dbReference type="GO" id="GO:0016020">
    <property type="term" value="C:membrane"/>
    <property type="evidence" value="ECO:0007669"/>
    <property type="project" value="TreeGrafter"/>
</dbReference>
<dbReference type="PANTHER" id="PTHR24177">
    <property type="entry name" value="CASKIN"/>
    <property type="match status" value="1"/>
</dbReference>
<dbReference type="EMBL" id="JAWXYG010000010">
    <property type="protein sequence ID" value="KAK4260840.1"/>
    <property type="molecule type" value="Genomic_DNA"/>
</dbReference>
<accession>A0AAE1K0B3</accession>
<evidence type="ECO:0000313" key="2">
    <source>
        <dbReference type="Proteomes" id="UP001293593"/>
    </source>
</evidence>
<name>A0AAE1K0B3_9FABA</name>
<dbReference type="PANTHER" id="PTHR24177:SF365">
    <property type="entry name" value="ANKYRIN REPEAT-CONTAINING PROTEIN NPR4-LIKE ISOFORM X1"/>
    <property type="match status" value="1"/>
</dbReference>
<keyword evidence="2" id="KW-1185">Reference proteome</keyword>
<evidence type="ECO:0000313" key="1">
    <source>
        <dbReference type="EMBL" id="KAK4260840.1"/>
    </source>
</evidence>